<sequence>MILMTIHGPYPAYDLRDGDKPAYPIATNTLASDTHALLLASIHICARSLGRPRLRVAQFALRMPDMAVEVVALTLKVVTAVVVLCSGKDLRVLVATTLSFRALDSTGVFKLKK</sequence>
<name>A0A8S4S6B8_9NEOP</name>
<comment type="caution">
    <text evidence="1">The sequence shown here is derived from an EMBL/GenBank/DDBJ whole genome shotgun (WGS) entry which is preliminary data.</text>
</comment>
<dbReference type="EMBL" id="CAKXAJ010026095">
    <property type="protein sequence ID" value="CAH2255810.1"/>
    <property type="molecule type" value="Genomic_DNA"/>
</dbReference>
<dbReference type="Proteomes" id="UP000838756">
    <property type="component" value="Unassembled WGS sequence"/>
</dbReference>
<accession>A0A8S4S6B8</accession>
<protein>
    <submittedName>
        <fullName evidence="1">Jg7131 protein</fullName>
    </submittedName>
</protein>
<proteinExistence type="predicted"/>
<evidence type="ECO:0000313" key="1">
    <source>
        <dbReference type="EMBL" id="CAH2255810.1"/>
    </source>
</evidence>
<reference evidence="1" key="1">
    <citation type="submission" date="2022-03" db="EMBL/GenBank/DDBJ databases">
        <authorList>
            <person name="Lindestad O."/>
        </authorList>
    </citation>
    <scope>NUCLEOTIDE SEQUENCE</scope>
</reference>
<dbReference type="AlphaFoldDB" id="A0A8S4S6B8"/>
<evidence type="ECO:0000313" key="2">
    <source>
        <dbReference type="Proteomes" id="UP000838756"/>
    </source>
</evidence>
<dbReference type="OrthoDB" id="7488540at2759"/>
<organism evidence="1 2">
    <name type="scientific">Pararge aegeria aegeria</name>
    <dbReference type="NCBI Taxonomy" id="348720"/>
    <lineage>
        <taxon>Eukaryota</taxon>
        <taxon>Metazoa</taxon>
        <taxon>Ecdysozoa</taxon>
        <taxon>Arthropoda</taxon>
        <taxon>Hexapoda</taxon>
        <taxon>Insecta</taxon>
        <taxon>Pterygota</taxon>
        <taxon>Neoptera</taxon>
        <taxon>Endopterygota</taxon>
        <taxon>Lepidoptera</taxon>
        <taxon>Glossata</taxon>
        <taxon>Ditrysia</taxon>
        <taxon>Papilionoidea</taxon>
        <taxon>Nymphalidae</taxon>
        <taxon>Satyrinae</taxon>
        <taxon>Satyrini</taxon>
        <taxon>Parargina</taxon>
        <taxon>Pararge</taxon>
    </lineage>
</organism>
<keyword evidence="2" id="KW-1185">Reference proteome</keyword>
<gene>
    <name evidence="1" type="primary">jg7131</name>
    <name evidence="1" type="ORF">PAEG_LOCUS22849</name>
</gene>